<dbReference type="AlphaFoldDB" id="A0A8G1A2B6"/>
<dbReference type="Proteomes" id="UP000826709">
    <property type="component" value="Chromosome"/>
</dbReference>
<protein>
    <submittedName>
        <fullName evidence="4">Alpha-amlyase</fullName>
    </submittedName>
</protein>
<keyword evidence="2" id="KW-0119">Carbohydrate metabolism</keyword>
<dbReference type="KEGG" id="mfk:E2N92_06675"/>
<comment type="similarity">
    <text evidence="1">Belongs to the glycosyl hydrolase 57 family.</text>
</comment>
<evidence type="ECO:0000313" key="5">
    <source>
        <dbReference type="Proteomes" id="UP000826709"/>
    </source>
</evidence>
<dbReference type="InterPro" id="IPR004300">
    <property type="entry name" value="Glyco_hydro_57_N"/>
</dbReference>
<dbReference type="RefSeq" id="WP_220680441.1">
    <property type="nucleotide sequence ID" value="NZ_CP037968.1"/>
</dbReference>
<gene>
    <name evidence="4" type="ORF">E2N92_06675</name>
</gene>
<name>A0A8G1A2B6_9EURY</name>
<reference evidence="4" key="2">
    <citation type="submission" date="2019-03" db="EMBL/GenBank/DDBJ databases">
        <authorList>
            <person name="Chen S.-C."/>
            <person name="Wu S.-Y."/>
            <person name="Lai M.-C."/>
        </authorList>
    </citation>
    <scope>NUCLEOTIDE SEQUENCE</scope>
    <source>
        <strain evidence="4">ML15</strain>
    </source>
</reference>
<dbReference type="SUPFAM" id="SSF88713">
    <property type="entry name" value="Glycoside hydrolase/deacetylase"/>
    <property type="match status" value="1"/>
</dbReference>
<proteinExistence type="inferred from homology"/>
<dbReference type="GO" id="GO:0003824">
    <property type="term" value="F:catalytic activity"/>
    <property type="evidence" value="ECO:0007669"/>
    <property type="project" value="InterPro"/>
</dbReference>
<evidence type="ECO:0000256" key="2">
    <source>
        <dbReference type="ARBA" id="ARBA00023277"/>
    </source>
</evidence>
<dbReference type="Pfam" id="PF03065">
    <property type="entry name" value="Glyco_hydro_57"/>
    <property type="match status" value="1"/>
</dbReference>
<evidence type="ECO:0000313" key="4">
    <source>
        <dbReference type="EMBL" id="QYZ79136.1"/>
    </source>
</evidence>
<evidence type="ECO:0000259" key="3">
    <source>
        <dbReference type="Pfam" id="PF03065"/>
    </source>
</evidence>
<dbReference type="InterPro" id="IPR011330">
    <property type="entry name" value="Glyco_hydro/deAcase_b/a-brl"/>
</dbReference>
<sequence>MAELCLGFEVHQPFRLNPEFIPEMAKGRRDLARYYFAPSNREIIGRVAERCYIPATEILLDALDEGLRCALSFSGTVIEQLDRWCPDALALFTEAARHHRTEVLGQTYYHSLVGFFDETAEFVEQVRMHAALMEELFGKRPKVAENTEFALNNTLAAAVRDLGFSAVYTEGAGWVLGERSPNEPYTCQGIPVLMRNCPLSDDIGFRFSWEEWDKYPLTPETYAGWTAASPGSCAHVFVDYETFGEHHAIGTGILAFLEDLHPACEEAGVAYLLPSEAAALPPAGDLDLPWMVSWADMEKDGSAWLGNSRQRSAFFALQNAPARAQRPELWRYFGTSDHFYYLASKDGACGDVHTYFCPDNLDGQTGAYEVYLRVLSHLDTRSLPKGRRALASLPAEKAFHFFHPDGTYTGRSAHSLLEFEQVLAEVPEDSVLWHLHRGDYVRWLEGVFGERRLAGTVAACRTPGAISDAVQRRRSELCSR</sequence>
<keyword evidence="5" id="KW-1185">Reference proteome</keyword>
<dbReference type="EMBL" id="CP037968">
    <property type="protein sequence ID" value="QYZ79136.1"/>
    <property type="molecule type" value="Genomic_DNA"/>
</dbReference>
<dbReference type="PANTHER" id="PTHR36306:SF1">
    <property type="entry name" value="ALPHA-AMYLASE-RELATED"/>
    <property type="match status" value="1"/>
</dbReference>
<dbReference type="PANTHER" id="PTHR36306">
    <property type="entry name" value="ALPHA-AMYLASE-RELATED-RELATED"/>
    <property type="match status" value="1"/>
</dbReference>
<evidence type="ECO:0000256" key="1">
    <source>
        <dbReference type="ARBA" id="ARBA00006821"/>
    </source>
</evidence>
<reference evidence="4" key="1">
    <citation type="journal article" date="2005" name="Int. J. Syst. Evol. Microbiol.">
        <title>Methanofollis formosanus sp. nov., isolated from a fish pond.</title>
        <authorList>
            <person name="Wu S.Y."/>
            <person name="Chen S.C."/>
            <person name="Lai M.C."/>
        </authorList>
    </citation>
    <scope>NUCLEOTIDE SEQUENCE</scope>
    <source>
        <strain evidence="4">ML15</strain>
    </source>
</reference>
<accession>A0A8G1A2B6</accession>
<dbReference type="Gene3D" id="3.20.110.20">
    <property type="match status" value="1"/>
</dbReference>
<dbReference type="InterPro" id="IPR052046">
    <property type="entry name" value="GH57_Enzymes"/>
</dbReference>
<dbReference type="GO" id="GO:0005975">
    <property type="term" value="P:carbohydrate metabolic process"/>
    <property type="evidence" value="ECO:0007669"/>
    <property type="project" value="InterPro"/>
</dbReference>
<dbReference type="CDD" id="cd10795">
    <property type="entry name" value="GH57N_MJA1_like"/>
    <property type="match status" value="1"/>
</dbReference>
<feature type="domain" description="Glycoside hydrolase family 57 N-terminal" evidence="3">
    <location>
        <begin position="6"/>
        <end position="279"/>
    </location>
</feature>
<organism evidence="4 5">
    <name type="scientific">Methanofollis formosanus</name>
    <dbReference type="NCBI Taxonomy" id="299308"/>
    <lineage>
        <taxon>Archaea</taxon>
        <taxon>Methanobacteriati</taxon>
        <taxon>Methanobacteriota</taxon>
        <taxon>Stenosarchaea group</taxon>
        <taxon>Methanomicrobia</taxon>
        <taxon>Methanomicrobiales</taxon>
        <taxon>Methanomicrobiaceae</taxon>
        <taxon>Methanofollis</taxon>
    </lineage>
</organism>
<dbReference type="OrthoDB" id="64936at2157"/>